<accession>A0A177N666</accession>
<dbReference type="Pfam" id="PF24389">
    <property type="entry name" value="ORC-CDC6-like"/>
    <property type="match status" value="1"/>
</dbReference>
<dbReference type="InterPro" id="IPR036388">
    <property type="entry name" value="WH-like_DNA-bd_sf"/>
</dbReference>
<dbReference type="InterPro" id="IPR027417">
    <property type="entry name" value="P-loop_NTPase"/>
</dbReference>
<protein>
    <recommendedName>
        <fullName evidence="3">Orc1-like AAA ATPase domain-containing protein</fullName>
    </recommendedName>
</protein>
<dbReference type="SUPFAM" id="SSF46785">
    <property type="entry name" value="Winged helix' DNA-binding domain"/>
    <property type="match status" value="1"/>
</dbReference>
<dbReference type="Gene3D" id="1.10.10.10">
    <property type="entry name" value="Winged helix-like DNA-binding domain superfamily/Winged helix DNA-binding domain"/>
    <property type="match status" value="1"/>
</dbReference>
<dbReference type="Gene3D" id="3.40.50.300">
    <property type="entry name" value="P-loop containing nucleotide triphosphate hydrolases"/>
    <property type="match status" value="1"/>
</dbReference>
<evidence type="ECO:0000313" key="1">
    <source>
        <dbReference type="EMBL" id="OAI12709.1"/>
    </source>
</evidence>
<dbReference type="RefSeq" id="WP_066985170.1">
    <property type="nucleotide sequence ID" value="NZ_LUUI01000127.1"/>
</dbReference>
<dbReference type="OrthoDB" id="5196525at2"/>
<keyword evidence="2" id="KW-1185">Reference proteome</keyword>
<gene>
    <name evidence="1" type="ORF">A1359_13570</name>
</gene>
<dbReference type="InterPro" id="IPR056955">
    <property type="entry name" value="ORC-CDC6-like"/>
</dbReference>
<sequence length="700" mass="80537">MAEKLTKFHDAVQSLKLYRRAELPGQDDDAEVVKKLYVDPLPNDYIFETVLRPNTTFIIGRKGTGKSTIFQRLQYEINKDKKKTSAYIDIKTIYESSQVDNALFEKVASQDISLPKKEIERVLLLKTFIAALVSEIKNELMKRTQSSFWEAVKEVFSGNLTELFEDLDELIEEISQDSFISVLGVKKLDAKSQEESSYADEFKASGMAKLANPDLEVRVEGKKLDAGKATSEINFSDILIKVFNVKELLAKLKAVLATLGVRNLYILIDDFSELPEDAMEVVVNLLLAPLNNWSEEFIKFKVAAYPGRIYYGEIDKTKIDEVYLDIYKLYGTSDVSSMEDSAIEFVKRLVATRIKVYKAGKIEDYFDTDSGEIWRILFYASMGNPRIIGYLLHYCHESHLLYEKKIGVRAIQQASRKYYEEKIESYFSMSKFLHESFGEKSSIYGLKELLEILVTRAKELRQHSSAVFDAIDGRPPTSHFHVVVSFETILRTLELNFFLTKYYEMSDRDGRKVTVYVLNYGLCQKYTINFGRPSGKREFRLYFVERVFDYSPLLQKYMASNQEIVCNGCGYKYALEDLEAIKWNKMRCRECDTGTCEVVNLSRKYEKELRDIDKSLLLPGAELGILQTLHLEKNEMYAVEIASELDCSYQLVGKRGRFLHDKGLVNRAKNSNGRRVFGLTKLAEESYFSEDENSDLNVPD</sequence>
<organism evidence="1 2">
    <name type="scientific">Methylomonas lenta</name>
    <dbReference type="NCBI Taxonomy" id="980561"/>
    <lineage>
        <taxon>Bacteria</taxon>
        <taxon>Pseudomonadati</taxon>
        <taxon>Pseudomonadota</taxon>
        <taxon>Gammaproteobacteria</taxon>
        <taxon>Methylococcales</taxon>
        <taxon>Methylococcaceae</taxon>
        <taxon>Methylomonas</taxon>
    </lineage>
</organism>
<dbReference type="AlphaFoldDB" id="A0A177N666"/>
<evidence type="ECO:0000313" key="2">
    <source>
        <dbReference type="Proteomes" id="UP000078476"/>
    </source>
</evidence>
<dbReference type="Proteomes" id="UP000078476">
    <property type="component" value="Unassembled WGS sequence"/>
</dbReference>
<dbReference type="InterPro" id="IPR036390">
    <property type="entry name" value="WH_DNA-bd_sf"/>
</dbReference>
<reference evidence="1 2" key="1">
    <citation type="submission" date="2016-03" db="EMBL/GenBank/DDBJ databases">
        <authorList>
            <person name="Ploux O."/>
        </authorList>
    </citation>
    <scope>NUCLEOTIDE SEQUENCE [LARGE SCALE GENOMIC DNA]</scope>
    <source>
        <strain evidence="1 2">R-45370</strain>
    </source>
</reference>
<comment type="caution">
    <text evidence="1">The sequence shown here is derived from an EMBL/GenBank/DDBJ whole genome shotgun (WGS) entry which is preliminary data.</text>
</comment>
<dbReference type="EMBL" id="LUUI01000127">
    <property type="protein sequence ID" value="OAI12709.1"/>
    <property type="molecule type" value="Genomic_DNA"/>
</dbReference>
<evidence type="ECO:0008006" key="3">
    <source>
        <dbReference type="Google" id="ProtNLM"/>
    </source>
</evidence>
<name>A0A177N666_9GAMM</name>
<dbReference type="SUPFAM" id="SSF52540">
    <property type="entry name" value="P-loop containing nucleoside triphosphate hydrolases"/>
    <property type="match status" value="1"/>
</dbReference>
<proteinExistence type="predicted"/>